<keyword evidence="2 4" id="KW-0863">Zinc-finger</keyword>
<evidence type="ECO:0000259" key="7">
    <source>
        <dbReference type="PROSITE" id="PS50135"/>
    </source>
</evidence>
<proteinExistence type="predicted"/>
<keyword evidence="9" id="KW-1185">Reference proteome</keyword>
<keyword evidence="1" id="KW-0479">Metal-binding</keyword>
<evidence type="ECO:0000256" key="1">
    <source>
        <dbReference type="ARBA" id="ARBA00022723"/>
    </source>
</evidence>
<evidence type="ECO:0000313" key="9">
    <source>
        <dbReference type="Proteomes" id="UP001165060"/>
    </source>
</evidence>
<protein>
    <recommendedName>
        <fullName evidence="7">ZZ-type domain-containing protein</fullName>
    </recommendedName>
</protein>
<reference evidence="8 9" key="1">
    <citation type="journal article" date="2023" name="Commun. Biol.">
        <title>Genome analysis of Parmales, the sister group of diatoms, reveals the evolutionary specialization of diatoms from phago-mixotrophs to photoautotrophs.</title>
        <authorList>
            <person name="Ban H."/>
            <person name="Sato S."/>
            <person name="Yoshikawa S."/>
            <person name="Yamada K."/>
            <person name="Nakamura Y."/>
            <person name="Ichinomiya M."/>
            <person name="Sato N."/>
            <person name="Blanc-Mathieu R."/>
            <person name="Endo H."/>
            <person name="Kuwata A."/>
            <person name="Ogata H."/>
        </authorList>
    </citation>
    <scope>NUCLEOTIDE SEQUENCE [LARGE SCALE GENOMIC DNA]</scope>
</reference>
<feature type="region of interest" description="Disordered" evidence="6">
    <location>
        <begin position="839"/>
        <end position="863"/>
    </location>
</feature>
<sequence length="863" mass="93665">MASNAPPFSTLVALAKDESAGEARRNAIWGISKLAGSASTAPILLGADILPTMMDVVRKAGPDLSRWDPNGSEFWALTFLMNIAQAAAAVPVLRVKNIYDLLAPLATQDDYKALNACATLAFVVGGEEGGSIFELLKRSPAATGQLVDLLKNTLDLKSSSDFKSGVSGYNYGVYPLHSPLNAVKVLAHSDGFKEFLLKGEEREEHRRRCNVCRMCPIRGTLYKSTTKEDYDLCQACKDKDDSGDTYENPPGTMIKRPSVYPLLHRVVAEFVENRGGGSAGGGGDDLESVCIAILALLELSYPPKSSSTPPPSSDMDYALSTVATYSDSSLTSLMSLLPSFIEKATAAVGTVFYDPTFAIGKAELLLIRFNASKATAAIEKTKAKWKSKLASASKLEESEANAEMAAQLREAQEELEEQQKKEKLQHAAEKETLADMMASQDTASSEEAARLAKIREEKQAERDRETRDQIATLMKMLADLKGVVVEGVSQLQDGQARIIEMSADTQQLVEKSTSKLCKAIFEATEVSTPTCFVILPYELPAPGADVSEAEQKSMLGKAENWVGTVTNLVEEGTGLIDNPVGYAKSFFGGAFKKKIAEVKATMVEKTLYLYLVDEYTHTPVYDEGGVYPIRIETKSELVDKYMPMMRVGLQAMSVANGAAALAKVFCPFVPVAPASFTAKAKGFVDGLDKLSNVADNSSVQQHVESGDGGGGTKRGGELRDFESFLKQHDEQQKFAGLRRVCNEENGDAIWVSEGSAKEIEQGPSSGEEGRVASPTSRAAQRAASTRVLDTVVAAEPGMVNLVSSRFDDLANQMSVLTKIMLQQSQQIAQQSGVIEELRREREEDKREFAERLREEVNRSREGE</sequence>
<keyword evidence="5" id="KW-0175">Coiled coil</keyword>
<accession>A0ABQ6M5R2</accession>
<evidence type="ECO:0000256" key="3">
    <source>
        <dbReference type="ARBA" id="ARBA00022833"/>
    </source>
</evidence>
<comment type="caution">
    <text evidence="8">The sequence shown here is derived from an EMBL/GenBank/DDBJ whole genome shotgun (WGS) entry which is preliminary data.</text>
</comment>
<name>A0ABQ6M5R2_9STRA</name>
<evidence type="ECO:0000256" key="2">
    <source>
        <dbReference type="ARBA" id="ARBA00022771"/>
    </source>
</evidence>
<gene>
    <name evidence="8" type="ORF">TeGR_g3129</name>
</gene>
<dbReference type="InterPro" id="IPR043145">
    <property type="entry name" value="Znf_ZZ_sf"/>
</dbReference>
<dbReference type="Proteomes" id="UP001165060">
    <property type="component" value="Unassembled WGS sequence"/>
</dbReference>
<dbReference type="InterPro" id="IPR000433">
    <property type="entry name" value="Znf_ZZ"/>
</dbReference>
<keyword evidence="3" id="KW-0862">Zinc</keyword>
<dbReference type="Pfam" id="PF00569">
    <property type="entry name" value="ZZ"/>
    <property type="match status" value="1"/>
</dbReference>
<organism evidence="8 9">
    <name type="scientific">Tetraparma gracilis</name>
    <dbReference type="NCBI Taxonomy" id="2962635"/>
    <lineage>
        <taxon>Eukaryota</taxon>
        <taxon>Sar</taxon>
        <taxon>Stramenopiles</taxon>
        <taxon>Ochrophyta</taxon>
        <taxon>Bolidophyceae</taxon>
        <taxon>Parmales</taxon>
        <taxon>Triparmaceae</taxon>
        <taxon>Tetraparma</taxon>
    </lineage>
</organism>
<evidence type="ECO:0000256" key="5">
    <source>
        <dbReference type="SAM" id="Coils"/>
    </source>
</evidence>
<dbReference type="Gene3D" id="3.30.60.90">
    <property type="match status" value="1"/>
</dbReference>
<evidence type="ECO:0000313" key="8">
    <source>
        <dbReference type="EMBL" id="GMI20035.1"/>
    </source>
</evidence>
<evidence type="ECO:0000256" key="6">
    <source>
        <dbReference type="SAM" id="MobiDB-lite"/>
    </source>
</evidence>
<dbReference type="SMART" id="SM00291">
    <property type="entry name" value="ZnF_ZZ"/>
    <property type="match status" value="1"/>
</dbReference>
<evidence type="ECO:0000256" key="4">
    <source>
        <dbReference type="PROSITE-ProRule" id="PRU00228"/>
    </source>
</evidence>
<dbReference type="EMBL" id="BRYB01001189">
    <property type="protein sequence ID" value="GMI20035.1"/>
    <property type="molecule type" value="Genomic_DNA"/>
</dbReference>
<feature type="region of interest" description="Disordered" evidence="6">
    <location>
        <begin position="697"/>
        <end position="717"/>
    </location>
</feature>
<feature type="region of interest" description="Disordered" evidence="6">
    <location>
        <begin position="751"/>
        <end position="778"/>
    </location>
</feature>
<feature type="coiled-coil region" evidence="5">
    <location>
        <begin position="394"/>
        <end position="432"/>
    </location>
</feature>
<feature type="domain" description="ZZ-type" evidence="7">
    <location>
        <begin position="204"/>
        <end position="261"/>
    </location>
</feature>
<dbReference type="PROSITE" id="PS50135">
    <property type="entry name" value="ZF_ZZ_2"/>
    <property type="match status" value="1"/>
</dbReference>
<dbReference type="SUPFAM" id="SSF57850">
    <property type="entry name" value="RING/U-box"/>
    <property type="match status" value="1"/>
</dbReference>